<dbReference type="GO" id="GO:0005737">
    <property type="term" value="C:cytoplasm"/>
    <property type="evidence" value="ECO:0007669"/>
    <property type="project" value="TreeGrafter"/>
</dbReference>
<feature type="compositionally biased region" description="Basic and acidic residues" evidence="2">
    <location>
        <begin position="911"/>
        <end position="922"/>
    </location>
</feature>
<dbReference type="Pfam" id="PF00850">
    <property type="entry name" value="Hist_deacetyl"/>
    <property type="match status" value="1"/>
</dbReference>
<sequence>MGSWACSGVAERRGVAPHSRSAPKPITPLVISSRGQESRASFADALLIKKTTYGRMDFSDGSDSSDDEMPPIFEFAIHNAVESGDLEALAALLQHSAGESVAEGASVEPVSVPGINSRDAEECTPLHVAILHGKLDAIQPLLDAGARVTQNCEGSPPLTMAVCMGSHPSYERFALAASSLLLDAGAVPFERDDWGRTALHWAAFLGLTDVAQLLLLRGQQWAEREAAQDSDAPAIPPLQEFQDKAGNTALHLAARHRREGVLHLFLRADPPLRVRNRAGQLAAHAAALGGCQACLVALEAAHPAAAEARDRRGRTPHTLLDLRRGPRGAGSRRAAAQPDGADSAARAAGAPGPPPQTLVLAPPECWQHHTAPWPRARASPEPPPENVGRLTALTHPTLGALRGAEAGPVLWDEAGKRVALGDLLRVHDWSYVRGIQRACEDLPDPGVVGGPTEWGAPASARAERIVGDGAEGGEGAAGGGAGDARPDSSDTGPASAEAGSSMAGLADPLGAALPPPPSIAEAALGYLDGDTAVSRGTWRAALAAAGAAVAAVDAVMDRDSPVRNAFCAVRPPGHHAGPAGAVPSARDPHATNGFCLFNNLAVAAAYARCVYRGRGVARVALLDFDVHHGNGTEACVVRAAPSLQRVPFSTPYSEGVQTFPVYKPWLDADDKDNIFFASVQGFGPKAEGMNAYVYPGSGATGDNRIADDAARSAAGIAEDPDAEFLPTGEDSVGAAPPSAPRVIDVGIGGPGTKVALWRRSWRDKIIPALVNFRPDFIFISAGFDAHRKDEINFRYIGVTERDFEWLTDQLVQVANLCCHGRIVSVLEGGYRIQGGKVSAFSRSVAAHVRALADDHRMEWDPKAAEWEREHEKQVRAEAEAKRAAAAMAAASALLNRSQAVETGEGQENGEGGDHAGGEEDGARKRRRRGDGVDYVALNKLLEEESAGTKQA</sequence>
<dbReference type="EMBL" id="GDKF01009927">
    <property type="protein sequence ID" value="JAT68695.1"/>
    <property type="molecule type" value="Transcribed_RNA"/>
</dbReference>
<organism evidence="4">
    <name type="scientific">Auxenochlorella protothecoides</name>
    <name type="common">Green microalga</name>
    <name type="synonym">Chlorella protothecoides</name>
    <dbReference type="NCBI Taxonomy" id="3075"/>
    <lineage>
        <taxon>Eukaryota</taxon>
        <taxon>Viridiplantae</taxon>
        <taxon>Chlorophyta</taxon>
        <taxon>core chlorophytes</taxon>
        <taxon>Trebouxiophyceae</taxon>
        <taxon>Chlorellales</taxon>
        <taxon>Chlorellaceae</taxon>
        <taxon>Auxenochlorella</taxon>
    </lineage>
</organism>
<evidence type="ECO:0000259" key="3">
    <source>
        <dbReference type="Pfam" id="PF00850"/>
    </source>
</evidence>
<feature type="repeat" description="ANK" evidence="1">
    <location>
        <begin position="245"/>
        <end position="277"/>
    </location>
</feature>
<dbReference type="InterPro" id="IPR036770">
    <property type="entry name" value="Ankyrin_rpt-contain_sf"/>
</dbReference>
<dbReference type="SUPFAM" id="SSF48403">
    <property type="entry name" value="Ankyrin repeat"/>
    <property type="match status" value="1"/>
</dbReference>
<dbReference type="GO" id="GO:0040029">
    <property type="term" value="P:epigenetic regulation of gene expression"/>
    <property type="evidence" value="ECO:0007669"/>
    <property type="project" value="TreeGrafter"/>
</dbReference>
<dbReference type="PANTHER" id="PTHR10625">
    <property type="entry name" value="HISTONE DEACETYLASE HDAC1-RELATED"/>
    <property type="match status" value="1"/>
</dbReference>
<dbReference type="Pfam" id="PF12796">
    <property type="entry name" value="Ank_2"/>
    <property type="match status" value="1"/>
</dbReference>
<evidence type="ECO:0000256" key="2">
    <source>
        <dbReference type="SAM" id="MobiDB-lite"/>
    </source>
</evidence>
<dbReference type="Pfam" id="PF00023">
    <property type="entry name" value="Ank"/>
    <property type="match status" value="2"/>
</dbReference>
<evidence type="ECO:0000256" key="1">
    <source>
        <dbReference type="PROSITE-ProRule" id="PRU00023"/>
    </source>
</evidence>
<feature type="region of interest" description="Disordered" evidence="2">
    <location>
        <begin position="468"/>
        <end position="501"/>
    </location>
</feature>
<proteinExistence type="predicted"/>
<feature type="domain" description="Histone deacetylase" evidence="3">
    <location>
        <begin position="414"/>
        <end position="834"/>
    </location>
</feature>
<dbReference type="InterPro" id="IPR023801">
    <property type="entry name" value="His_deacetylse_dom"/>
</dbReference>
<feature type="repeat" description="ANK" evidence="1">
    <location>
        <begin position="121"/>
        <end position="153"/>
    </location>
</feature>
<dbReference type="SMART" id="SM00248">
    <property type="entry name" value="ANK"/>
    <property type="match status" value="5"/>
</dbReference>
<dbReference type="InterPro" id="IPR023696">
    <property type="entry name" value="Ureohydrolase_dom_sf"/>
</dbReference>
<feature type="compositionally biased region" description="Gly residues" evidence="2">
    <location>
        <begin position="469"/>
        <end position="482"/>
    </location>
</feature>
<feature type="compositionally biased region" description="Low complexity" evidence="2">
    <location>
        <begin position="329"/>
        <end position="350"/>
    </location>
</feature>
<dbReference type="InterPro" id="IPR002110">
    <property type="entry name" value="Ankyrin_rpt"/>
</dbReference>
<dbReference type="PROSITE" id="PS50297">
    <property type="entry name" value="ANK_REP_REGION"/>
    <property type="match status" value="2"/>
</dbReference>
<dbReference type="Gene3D" id="3.40.800.20">
    <property type="entry name" value="Histone deacetylase domain"/>
    <property type="match status" value="1"/>
</dbReference>
<feature type="region of interest" description="Disordered" evidence="2">
    <location>
        <begin position="898"/>
        <end position="929"/>
    </location>
</feature>
<dbReference type="InterPro" id="IPR037138">
    <property type="entry name" value="His_deacetylse_dom_sf"/>
</dbReference>
<feature type="region of interest" description="Disordered" evidence="2">
    <location>
        <begin position="305"/>
        <end position="360"/>
    </location>
</feature>
<dbReference type="PROSITE" id="PS50088">
    <property type="entry name" value="ANK_REPEAT"/>
    <property type="match status" value="3"/>
</dbReference>
<name>A0A1D1ZPP4_AUXPR</name>
<evidence type="ECO:0000313" key="4">
    <source>
        <dbReference type="EMBL" id="JAT68695.1"/>
    </source>
</evidence>
<reference evidence="4" key="1">
    <citation type="submission" date="2015-08" db="EMBL/GenBank/DDBJ databases">
        <authorList>
            <person name="Babu N.S."/>
            <person name="Beckwith C.J."/>
            <person name="Beseler K.G."/>
            <person name="Brison A."/>
            <person name="Carone J.V."/>
            <person name="Caskin T.P."/>
            <person name="Diamond M."/>
            <person name="Durham M.E."/>
            <person name="Foxe J.M."/>
            <person name="Go M."/>
            <person name="Henderson B.A."/>
            <person name="Jones I.B."/>
            <person name="McGettigan J.A."/>
            <person name="Micheletti S.J."/>
            <person name="Nasrallah M.E."/>
            <person name="Ortiz D."/>
            <person name="Piller C.R."/>
            <person name="Privatt S.R."/>
            <person name="Schneider S.L."/>
            <person name="Sharp S."/>
            <person name="Smith T.C."/>
            <person name="Stanton J.D."/>
            <person name="Ullery H.E."/>
            <person name="Wilson R.J."/>
            <person name="Serrano M.G."/>
            <person name="Buck G."/>
            <person name="Lee V."/>
            <person name="Wang Y."/>
            <person name="Carvalho R."/>
            <person name="Voegtly L."/>
            <person name="Shi R."/>
            <person name="Duckworth R."/>
            <person name="Johnson A."/>
            <person name="Loviza R."/>
            <person name="Walstead R."/>
            <person name="Shah Z."/>
            <person name="Kiflezghi M."/>
            <person name="Wade K."/>
            <person name="Ball S.L."/>
            <person name="Bradley K.W."/>
            <person name="Asai D.J."/>
            <person name="Bowman C.A."/>
            <person name="Russell D.A."/>
            <person name="Pope W.H."/>
            <person name="Jacobs-Sera D."/>
            <person name="Hendrix R.W."/>
            <person name="Hatfull G.F."/>
        </authorList>
    </citation>
    <scope>NUCLEOTIDE SEQUENCE</scope>
</reference>
<dbReference type="Gene3D" id="1.25.40.20">
    <property type="entry name" value="Ankyrin repeat-containing domain"/>
    <property type="match status" value="2"/>
</dbReference>
<gene>
    <name evidence="4" type="ORF">g.12642</name>
</gene>
<dbReference type="PANTHER" id="PTHR10625:SF26">
    <property type="entry name" value="HISTONE DEACETYLASE DOMAIN-CONTAINING PROTEIN"/>
    <property type="match status" value="1"/>
</dbReference>
<dbReference type="SUPFAM" id="SSF52768">
    <property type="entry name" value="Arginase/deacetylase"/>
    <property type="match status" value="1"/>
</dbReference>
<protein>
    <recommendedName>
        <fullName evidence="3">Histone deacetylase domain-containing protein</fullName>
    </recommendedName>
</protein>
<keyword evidence="1" id="KW-0040">ANK repeat</keyword>
<feature type="repeat" description="ANK" evidence="1">
    <location>
        <begin position="194"/>
        <end position="226"/>
    </location>
</feature>
<accession>A0A1D1ZPP4</accession>
<dbReference type="GO" id="GO:0004407">
    <property type="term" value="F:histone deacetylase activity"/>
    <property type="evidence" value="ECO:0007669"/>
    <property type="project" value="TreeGrafter"/>
</dbReference>
<dbReference type="AlphaFoldDB" id="A0A1D1ZPP4"/>
<dbReference type="GO" id="GO:0000118">
    <property type="term" value="C:histone deacetylase complex"/>
    <property type="evidence" value="ECO:0007669"/>
    <property type="project" value="TreeGrafter"/>
</dbReference>